<reference evidence="1" key="1">
    <citation type="submission" date="2021-07" db="EMBL/GenBank/DDBJ databases">
        <title>Draft genome sequence of carbapenem-resistant Aeromonas spp. in Japan.</title>
        <authorList>
            <person name="Maehana S."/>
            <person name="Suzuki M."/>
            <person name="Kitasato H."/>
        </authorList>
    </citation>
    <scope>NUCLEOTIDE SEQUENCE</scope>
    <source>
        <strain evidence="1">KAM351</strain>
    </source>
</reference>
<accession>A0AA37D595</accession>
<dbReference type="EMBL" id="BPNN01000116">
    <property type="protein sequence ID" value="GJA65702.1"/>
    <property type="molecule type" value="Genomic_DNA"/>
</dbReference>
<sequence>MGNQVMFYQDKVILGEAKLLADGVKNEYGHPKTDELERGCVMDRGSAIVRGEPKR</sequence>
<name>A0AA37D595_AERCA</name>
<protein>
    <submittedName>
        <fullName evidence="1">Uncharacterized protein</fullName>
    </submittedName>
</protein>
<dbReference type="Proteomes" id="UP000886934">
    <property type="component" value="Unassembled WGS sequence"/>
</dbReference>
<proteinExistence type="predicted"/>
<evidence type="ECO:0000313" key="1">
    <source>
        <dbReference type="EMBL" id="GJA65702.1"/>
    </source>
</evidence>
<dbReference type="AlphaFoldDB" id="A0AA37D595"/>
<comment type="caution">
    <text evidence="1">The sequence shown here is derived from an EMBL/GenBank/DDBJ whole genome shotgun (WGS) entry which is preliminary data.</text>
</comment>
<evidence type="ECO:0000313" key="2">
    <source>
        <dbReference type="Proteomes" id="UP000886934"/>
    </source>
</evidence>
<organism evidence="1 2">
    <name type="scientific">Aeromonas caviae</name>
    <name type="common">Aeromonas punctata</name>
    <dbReference type="NCBI Taxonomy" id="648"/>
    <lineage>
        <taxon>Bacteria</taxon>
        <taxon>Pseudomonadati</taxon>
        <taxon>Pseudomonadota</taxon>
        <taxon>Gammaproteobacteria</taxon>
        <taxon>Aeromonadales</taxon>
        <taxon>Aeromonadaceae</taxon>
        <taxon>Aeromonas</taxon>
    </lineage>
</organism>
<gene>
    <name evidence="1" type="ORF">KAM351_43130</name>
</gene>